<name>A0A0K2H3A1_9CORY</name>
<evidence type="ECO:0000313" key="1">
    <source>
        <dbReference type="EMBL" id="ALA68514.1"/>
    </source>
</evidence>
<reference evidence="1 2" key="1">
    <citation type="submission" date="2013-10" db="EMBL/GenBank/DDBJ databases">
        <title>Complete genome sequence of Corynebacterium lactis DSM 45799(T), isolated from raw cow milk.</title>
        <authorList>
            <person name="Ruckert C."/>
            <person name="Albersmeier A."/>
            <person name="Lipski A."/>
            <person name="Kalinowski J."/>
        </authorList>
    </citation>
    <scope>NUCLEOTIDE SEQUENCE [LARGE SCALE GENOMIC DNA]</scope>
    <source>
        <strain evidence="1 2">RW2-5</strain>
    </source>
</reference>
<dbReference type="OrthoDB" id="3268175at2"/>
<sequence length="367" mass="39649">MKSDDSMSSVEIEPSVFLTNLPGIVGFYPKGHAIITAFFDVDCVEAFAAAGAPFPTDYVGPMMIKDLAELEDSPEAISAAADFLIEEGCTRADVYIIDESWGYVRTTSPIVDGLLEGGLEEVHLAGVSNIAPGEVVTDGDGNIVGIVGDSLLTPSAKNLHASGGKIFDTYEEYRHCFERGQYENAEDERRFADFQLKATNTILPRPFRIGTHNAQLIKYFQDLVDIANSVASGELDVRTALRDDRAGYVIAASLTNVTLRDMSMMLISSPLQDAISSIWLSSAAVYTGEVRANALSCYAISQFARGIDAYGQTALNEAAKEVPEHSLTQLLDIAVANKIVNRCVGTILNAAHEVIRRVYGAKNAPPR</sequence>
<organism evidence="1 2">
    <name type="scientific">Corynebacterium lactis RW2-5</name>
    <dbReference type="NCBI Taxonomy" id="1408189"/>
    <lineage>
        <taxon>Bacteria</taxon>
        <taxon>Bacillati</taxon>
        <taxon>Actinomycetota</taxon>
        <taxon>Actinomycetes</taxon>
        <taxon>Mycobacteriales</taxon>
        <taxon>Corynebacteriaceae</taxon>
        <taxon>Corynebacterium</taxon>
    </lineage>
</organism>
<gene>
    <name evidence="1" type="ORF">CLAC_05635</name>
</gene>
<evidence type="ECO:0000313" key="2">
    <source>
        <dbReference type="Proteomes" id="UP000058446"/>
    </source>
</evidence>
<dbReference type="KEGG" id="clw:CLAC_05635"/>
<dbReference type="PATRIC" id="fig|1408189.4.peg.1123"/>
<proteinExistence type="predicted"/>
<dbReference type="Proteomes" id="UP000058446">
    <property type="component" value="Chromosome"/>
</dbReference>
<dbReference type="RefSeq" id="WP_053412050.1">
    <property type="nucleotide sequence ID" value="NZ_CP006841.1"/>
</dbReference>
<evidence type="ECO:0008006" key="3">
    <source>
        <dbReference type="Google" id="ProtNLM"/>
    </source>
</evidence>
<dbReference type="EMBL" id="CP006841">
    <property type="protein sequence ID" value="ALA68514.1"/>
    <property type="molecule type" value="Genomic_DNA"/>
</dbReference>
<protein>
    <recommendedName>
        <fullName evidence="3">DUF4192 domain-containing protein</fullName>
    </recommendedName>
</protein>
<accession>A0A0K2H3A1</accession>
<dbReference type="STRING" id="1408189.CLAC_05635"/>
<dbReference type="InterPro" id="IPR025447">
    <property type="entry name" value="DUF4192"/>
</dbReference>
<dbReference type="AlphaFoldDB" id="A0A0K2H3A1"/>
<dbReference type="Pfam" id="PF13830">
    <property type="entry name" value="DUF4192"/>
    <property type="match status" value="1"/>
</dbReference>
<keyword evidence="2" id="KW-1185">Reference proteome</keyword>